<name>A0A3D8MAS7_9ALTE</name>
<comment type="catalytic activity">
    <reaction evidence="9">
        <text>(R)-pantoate + NADP(+) = 2-dehydropantoate + NADPH + H(+)</text>
        <dbReference type="Rhea" id="RHEA:16233"/>
        <dbReference type="ChEBI" id="CHEBI:11561"/>
        <dbReference type="ChEBI" id="CHEBI:15378"/>
        <dbReference type="ChEBI" id="CHEBI:15980"/>
        <dbReference type="ChEBI" id="CHEBI:57783"/>
        <dbReference type="ChEBI" id="CHEBI:58349"/>
        <dbReference type="EC" id="1.1.1.169"/>
    </reaction>
</comment>
<keyword evidence="5" id="KW-0566">Pantothenate biosynthesis</keyword>
<dbReference type="GO" id="GO:0008677">
    <property type="term" value="F:2-dehydropantoate 2-reductase activity"/>
    <property type="evidence" value="ECO:0007669"/>
    <property type="project" value="UniProtKB-EC"/>
</dbReference>
<dbReference type="SUPFAM" id="SSF48179">
    <property type="entry name" value="6-phosphogluconate dehydrogenase C-terminal domain-like"/>
    <property type="match status" value="1"/>
</dbReference>
<evidence type="ECO:0000259" key="10">
    <source>
        <dbReference type="Pfam" id="PF02558"/>
    </source>
</evidence>
<sequence length="382" mass="42497">MVRGCGMSDTVNGPEANKASEFSKFVVEWYFDLIFGGCLATHCVFGCGLIGSYLGSILTANGQNVQFVARGIWAERLQAGFVVSDLAGRNLDFARYSIAVPNSGESNGYADVVWLTVKCTQLEQALIDVAPWIGPETEILCCQNGVGSDAAVRRAFAENCVRRVMVPFNVVFECPARLHKSTEGTLVLENLRGSDLTLKHRLAELQHPMLQVRAADDMTAVLWAKLQLNLGNSVNALSGLPVREMLQIRQYRWVIAAAMEELLEVCRAEGMQLPLVANIHGRFLPVLLRLPNFLFSRIARRMLDIDPSARTSMWWDLHNGRKTEVEYLHGAVIAEARRYSLPCPVNQALLEAVGEAEQQATHQSGYETWSAQELKDFVRQKQ</sequence>
<evidence type="ECO:0000313" key="12">
    <source>
        <dbReference type="EMBL" id="RDV27474.1"/>
    </source>
</evidence>
<organism evidence="12 13">
    <name type="scientific">Alteromonas aestuariivivens</name>
    <dbReference type="NCBI Taxonomy" id="1938339"/>
    <lineage>
        <taxon>Bacteria</taxon>
        <taxon>Pseudomonadati</taxon>
        <taxon>Pseudomonadota</taxon>
        <taxon>Gammaproteobacteria</taxon>
        <taxon>Alteromonadales</taxon>
        <taxon>Alteromonadaceae</taxon>
        <taxon>Alteromonas/Salinimonas group</taxon>
        <taxon>Alteromonas</taxon>
    </lineage>
</organism>
<dbReference type="PANTHER" id="PTHR43765:SF2">
    <property type="entry name" value="2-DEHYDROPANTOATE 2-REDUCTASE"/>
    <property type="match status" value="1"/>
</dbReference>
<dbReference type="InterPro" id="IPR013328">
    <property type="entry name" value="6PGD_dom2"/>
</dbReference>
<evidence type="ECO:0000256" key="4">
    <source>
        <dbReference type="ARBA" id="ARBA00019465"/>
    </source>
</evidence>
<keyword evidence="7" id="KW-0560">Oxidoreductase</keyword>
<dbReference type="Proteomes" id="UP000256561">
    <property type="component" value="Unassembled WGS sequence"/>
</dbReference>
<dbReference type="Gene3D" id="1.10.1040.10">
    <property type="entry name" value="N-(1-d-carboxylethyl)-l-norvaline Dehydrogenase, domain 2"/>
    <property type="match status" value="1"/>
</dbReference>
<dbReference type="InterPro" id="IPR036291">
    <property type="entry name" value="NAD(P)-bd_dom_sf"/>
</dbReference>
<feature type="domain" description="Ketopantoate reductase N-terminal" evidence="10">
    <location>
        <begin position="43"/>
        <end position="191"/>
    </location>
</feature>
<evidence type="ECO:0000256" key="7">
    <source>
        <dbReference type="ARBA" id="ARBA00023002"/>
    </source>
</evidence>
<evidence type="ECO:0000256" key="6">
    <source>
        <dbReference type="ARBA" id="ARBA00022857"/>
    </source>
</evidence>
<protein>
    <recommendedName>
        <fullName evidence="4">2-dehydropantoate 2-reductase</fullName>
        <ecNumber evidence="3">1.1.1.169</ecNumber>
    </recommendedName>
    <alternativeName>
        <fullName evidence="8">Ketopantoate reductase</fullName>
    </alternativeName>
</protein>
<comment type="caution">
    <text evidence="12">The sequence shown here is derived from an EMBL/GenBank/DDBJ whole genome shotgun (WGS) entry which is preliminary data.</text>
</comment>
<dbReference type="GO" id="GO:0005737">
    <property type="term" value="C:cytoplasm"/>
    <property type="evidence" value="ECO:0007669"/>
    <property type="project" value="TreeGrafter"/>
</dbReference>
<evidence type="ECO:0000256" key="5">
    <source>
        <dbReference type="ARBA" id="ARBA00022655"/>
    </source>
</evidence>
<feature type="domain" description="Ketopantoate reductase C-terminal" evidence="11">
    <location>
        <begin position="218"/>
        <end position="355"/>
    </location>
</feature>
<reference evidence="13" key="1">
    <citation type="submission" date="2018-08" db="EMBL/GenBank/DDBJ databases">
        <authorList>
            <person name="Zhang J."/>
            <person name="Du Z.-J."/>
        </authorList>
    </citation>
    <scope>NUCLEOTIDE SEQUENCE [LARGE SCALE GENOMIC DNA]</scope>
    <source>
        <strain evidence="13">KCTC 52655</strain>
    </source>
</reference>
<dbReference type="UniPathway" id="UPA00028">
    <property type="reaction ID" value="UER00004"/>
</dbReference>
<comment type="pathway">
    <text evidence="1">Cofactor biosynthesis; (R)-pantothenate biosynthesis; (R)-pantoate from 3-methyl-2-oxobutanoate: step 2/2.</text>
</comment>
<dbReference type="GO" id="GO:0050661">
    <property type="term" value="F:NADP binding"/>
    <property type="evidence" value="ECO:0007669"/>
    <property type="project" value="TreeGrafter"/>
</dbReference>
<keyword evidence="6" id="KW-0521">NADP</keyword>
<dbReference type="EC" id="1.1.1.169" evidence="3"/>
<dbReference type="EMBL" id="QRHA01000003">
    <property type="protein sequence ID" value="RDV27474.1"/>
    <property type="molecule type" value="Genomic_DNA"/>
</dbReference>
<comment type="similarity">
    <text evidence="2">Belongs to the ketopantoate reductase family.</text>
</comment>
<keyword evidence="13" id="KW-1185">Reference proteome</keyword>
<dbReference type="Pfam" id="PF08546">
    <property type="entry name" value="ApbA_C"/>
    <property type="match status" value="1"/>
</dbReference>
<evidence type="ECO:0000256" key="2">
    <source>
        <dbReference type="ARBA" id="ARBA00007870"/>
    </source>
</evidence>
<dbReference type="SUPFAM" id="SSF51735">
    <property type="entry name" value="NAD(P)-binding Rossmann-fold domains"/>
    <property type="match status" value="1"/>
</dbReference>
<dbReference type="InterPro" id="IPR050838">
    <property type="entry name" value="Ketopantoate_reductase"/>
</dbReference>
<gene>
    <name evidence="12" type="ORF">DXV75_05450</name>
</gene>
<dbReference type="OrthoDB" id="6530772at2"/>
<evidence type="ECO:0000256" key="9">
    <source>
        <dbReference type="ARBA" id="ARBA00048793"/>
    </source>
</evidence>
<evidence type="ECO:0000256" key="3">
    <source>
        <dbReference type="ARBA" id="ARBA00013014"/>
    </source>
</evidence>
<dbReference type="AlphaFoldDB" id="A0A3D8MAS7"/>
<evidence type="ECO:0000259" key="11">
    <source>
        <dbReference type="Pfam" id="PF08546"/>
    </source>
</evidence>
<dbReference type="PANTHER" id="PTHR43765">
    <property type="entry name" value="2-DEHYDROPANTOATE 2-REDUCTASE-RELATED"/>
    <property type="match status" value="1"/>
</dbReference>
<dbReference type="InterPro" id="IPR013752">
    <property type="entry name" value="KPA_reductase"/>
</dbReference>
<evidence type="ECO:0000256" key="1">
    <source>
        <dbReference type="ARBA" id="ARBA00004994"/>
    </source>
</evidence>
<evidence type="ECO:0000256" key="8">
    <source>
        <dbReference type="ARBA" id="ARBA00032024"/>
    </source>
</evidence>
<dbReference type="InterPro" id="IPR013332">
    <property type="entry name" value="KPR_N"/>
</dbReference>
<dbReference type="InterPro" id="IPR008927">
    <property type="entry name" value="6-PGluconate_DH-like_C_sf"/>
</dbReference>
<evidence type="ECO:0000313" key="13">
    <source>
        <dbReference type="Proteomes" id="UP000256561"/>
    </source>
</evidence>
<dbReference type="InterPro" id="IPR003710">
    <property type="entry name" value="ApbA"/>
</dbReference>
<dbReference type="Gene3D" id="3.40.50.720">
    <property type="entry name" value="NAD(P)-binding Rossmann-like Domain"/>
    <property type="match status" value="1"/>
</dbReference>
<proteinExistence type="inferred from homology"/>
<dbReference type="Pfam" id="PF02558">
    <property type="entry name" value="ApbA"/>
    <property type="match status" value="1"/>
</dbReference>
<accession>A0A3D8MAS7</accession>
<dbReference type="NCBIfam" id="TIGR00745">
    <property type="entry name" value="apbA_panE"/>
    <property type="match status" value="1"/>
</dbReference>
<dbReference type="GO" id="GO:0015940">
    <property type="term" value="P:pantothenate biosynthetic process"/>
    <property type="evidence" value="ECO:0007669"/>
    <property type="project" value="UniProtKB-UniPathway"/>
</dbReference>